<dbReference type="GO" id="GO:0050136">
    <property type="term" value="F:NADH dehydrogenase (quinone) (non-electrogenic) activity"/>
    <property type="evidence" value="ECO:0007669"/>
    <property type="project" value="UniProtKB-EC"/>
</dbReference>
<evidence type="ECO:0000256" key="5">
    <source>
        <dbReference type="ARBA" id="ARBA00022946"/>
    </source>
</evidence>
<evidence type="ECO:0000256" key="2">
    <source>
        <dbReference type="ARBA" id="ARBA00012637"/>
    </source>
</evidence>
<dbReference type="HOGENOM" id="CLU_021377_7_1_4"/>
<proteinExistence type="inferred from homology"/>
<evidence type="ECO:0000256" key="1">
    <source>
        <dbReference type="ARBA" id="ARBA00005272"/>
    </source>
</evidence>
<keyword evidence="5" id="KW-0809">Transit peptide</keyword>
<keyword evidence="3" id="KW-0285">Flavoprotein</keyword>
<dbReference type="InterPro" id="IPR036188">
    <property type="entry name" value="FAD/NAD-bd_sf"/>
</dbReference>
<evidence type="ECO:0000256" key="3">
    <source>
        <dbReference type="ARBA" id="ARBA00022630"/>
    </source>
</evidence>
<comment type="catalytic activity">
    <reaction evidence="8">
        <text>a quinone + NADH + H(+) = a quinol + NAD(+)</text>
        <dbReference type="Rhea" id="RHEA:46160"/>
        <dbReference type="ChEBI" id="CHEBI:15378"/>
        <dbReference type="ChEBI" id="CHEBI:24646"/>
        <dbReference type="ChEBI" id="CHEBI:57540"/>
        <dbReference type="ChEBI" id="CHEBI:57945"/>
        <dbReference type="ChEBI" id="CHEBI:132124"/>
        <dbReference type="EC" id="1.6.5.9"/>
    </reaction>
</comment>
<feature type="domain" description="External alternative NADH-ubiquinone oxidoreductase-like C-terminal" evidence="11">
    <location>
        <begin position="383"/>
        <end position="440"/>
    </location>
</feature>
<dbReference type="SUPFAM" id="SSF51905">
    <property type="entry name" value="FAD/NAD(P)-binding domain"/>
    <property type="match status" value="2"/>
</dbReference>
<dbReference type="InterPro" id="IPR054585">
    <property type="entry name" value="NDH2-like_C"/>
</dbReference>
<sequence length="462" mass="52052">MDEDRKITHHARTAPHCGIERTAVAFLFIFVNYLMMKTKIAIIGGGFAGLNLVKHLAGKEEFDVTLVDMNNYHLFPPLLYQAATGFLDVSNIAYPFRKFFHDKVNVHFRLGKLQKVMPEGNKVLLSTGELAYDCLVLATGTEPNYFGIENIRRAALPMKTADDAIEIRNYMLQKMEEVTIEVDEMRRKKLFSVVIAGGGPTGVEIAGMLAEMRKRILHRDYPELTGLQPRIHLVDSASALLGAMSVHSQKYTYEVLLKMGVEIHLNTQVKDYINDTVIFSDGKTLETQILLWTAGVTGKIFEGLPHECYGRGNRLLVNEYNKVSGTRDIYAIGDTCLLTSDRNFPQGHPQLAQVALQQGRNLAANLVAVIRNQPLTPFAYNDKGSLAIIGRNKAVADFPKPALHLEGFMAWGIWLFVHLFSLVTYRNRFMTLANWAVAFFTKDQSLRMIIRPRSDQQSSRNE</sequence>
<dbReference type="PANTHER" id="PTHR43706:SF47">
    <property type="entry name" value="EXTERNAL NADH-UBIQUINONE OXIDOREDUCTASE 1, MITOCHONDRIAL-RELATED"/>
    <property type="match status" value="1"/>
</dbReference>
<evidence type="ECO:0000256" key="4">
    <source>
        <dbReference type="ARBA" id="ARBA00022827"/>
    </source>
</evidence>
<dbReference type="Proteomes" id="UP000002718">
    <property type="component" value="Chromosome"/>
</dbReference>
<name>Q2Y7H5_NITMU</name>
<evidence type="ECO:0000259" key="10">
    <source>
        <dbReference type="Pfam" id="PF07992"/>
    </source>
</evidence>
<gene>
    <name evidence="12" type="ordered locus">Nmul_A2001</name>
</gene>
<evidence type="ECO:0000256" key="6">
    <source>
        <dbReference type="ARBA" id="ARBA00023002"/>
    </source>
</evidence>
<dbReference type="KEGG" id="nmu:Nmul_A2001"/>
<keyword evidence="6" id="KW-0560">Oxidoreductase</keyword>
<comment type="similarity">
    <text evidence="1">Belongs to the NADH dehydrogenase family.</text>
</comment>
<dbReference type="AlphaFoldDB" id="Q2Y7H5"/>
<dbReference type="Gene3D" id="3.50.50.100">
    <property type="match status" value="1"/>
</dbReference>
<dbReference type="EC" id="1.6.5.9" evidence="2"/>
<feature type="domain" description="FAD/NAD(P)-binding" evidence="10">
    <location>
        <begin position="39"/>
        <end position="359"/>
    </location>
</feature>
<evidence type="ECO:0000256" key="9">
    <source>
        <dbReference type="SAM" id="Phobius"/>
    </source>
</evidence>
<evidence type="ECO:0000259" key="11">
    <source>
        <dbReference type="Pfam" id="PF22366"/>
    </source>
</evidence>
<accession>Q2Y7H5</accession>
<evidence type="ECO:0000313" key="13">
    <source>
        <dbReference type="Proteomes" id="UP000002718"/>
    </source>
</evidence>
<evidence type="ECO:0000256" key="7">
    <source>
        <dbReference type="ARBA" id="ARBA00023027"/>
    </source>
</evidence>
<reference evidence="12 13" key="2">
    <citation type="journal article" date="2008" name="Appl. Environ. Microbiol.">
        <title>Complete genome sequence of Nitrosospira multiformis, an ammonia-oxidizing bacterium from the soil environment.</title>
        <authorList>
            <person name="Norton J.M."/>
            <person name="Klotz M.G."/>
            <person name="Stein L.Y."/>
            <person name="Arp D.J."/>
            <person name="Bottomley P.J."/>
            <person name="Chain P.S."/>
            <person name="Hauser L.J."/>
            <person name="Land M.L."/>
            <person name="Larimer F.W."/>
            <person name="Shin M.W."/>
            <person name="Starkenburg S.R."/>
        </authorList>
    </citation>
    <scope>NUCLEOTIDE SEQUENCE [LARGE SCALE GENOMIC DNA]</scope>
    <source>
        <strain evidence="13">ATCC 25196 / NCIMB 11849 / C 71</strain>
    </source>
</reference>
<dbReference type="eggNOG" id="COG1252">
    <property type="taxonomic scope" value="Bacteria"/>
</dbReference>
<keyword evidence="9" id="KW-1133">Transmembrane helix</keyword>
<dbReference type="PRINTS" id="PR00368">
    <property type="entry name" value="FADPNR"/>
</dbReference>
<keyword evidence="9" id="KW-0472">Membrane</keyword>
<dbReference type="InterPro" id="IPR023753">
    <property type="entry name" value="FAD/NAD-binding_dom"/>
</dbReference>
<feature type="transmembrane region" description="Helical" evidence="9">
    <location>
        <begin position="408"/>
        <end position="425"/>
    </location>
</feature>
<protein>
    <recommendedName>
        <fullName evidence="2">NADH:ubiquinone reductase (non-electrogenic)</fullName>
        <ecNumber evidence="2">1.6.5.9</ecNumber>
    </recommendedName>
</protein>
<dbReference type="STRING" id="323848.Nmul_A2001"/>
<dbReference type="Pfam" id="PF22366">
    <property type="entry name" value="NDH2_C"/>
    <property type="match status" value="1"/>
</dbReference>
<keyword evidence="9" id="KW-0812">Transmembrane</keyword>
<dbReference type="InterPro" id="IPR045024">
    <property type="entry name" value="NDH-2"/>
</dbReference>
<dbReference type="PRINTS" id="PR00411">
    <property type="entry name" value="PNDRDTASEI"/>
</dbReference>
<dbReference type="EMBL" id="CP000103">
    <property type="protein sequence ID" value="ABB75296.1"/>
    <property type="molecule type" value="Genomic_DNA"/>
</dbReference>
<evidence type="ECO:0000256" key="8">
    <source>
        <dbReference type="ARBA" id="ARBA00047599"/>
    </source>
</evidence>
<reference evidence="13" key="1">
    <citation type="submission" date="2005-08" db="EMBL/GenBank/DDBJ databases">
        <title>Complete sequence of chromosome 1 of Nitrosospira multiformis ATCC 25196.</title>
        <authorList>
            <person name="Copeland A."/>
            <person name="Lucas S."/>
            <person name="Lapidus A."/>
            <person name="Barry K."/>
            <person name="Detter J.C."/>
            <person name="Glavina T."/>
            <person name="Hammon N."/>
            <person name="Israni S."/>
            <person name="Pitluck S."/>
            <person name="Chain P."/>
            <person name="Malfatti S."/>
            <person name="Shin M."/>
            <person name="Vergez L."/>
            <person name="Schmutz J."/>
            <person name="Larimer F."/>
            <person name="Land M."/>
            <person name="Hauser L."/>
            <person name="Kyrpides N."/>
            <person name="Lykidis A."/>
            <person name="Richardson P."/>
        </authorList>
    </citation>
    <scope>NUCLEOTIDE SEQUENCE [LARGE SCALE GENOMIC DNA]</scope>
    <source>
        <strain evidence="13">ATCC 25196 / NCIMB 11849 / C 71</strain>
    </source>
</reference>
<dbReference type="Pfam" id="PF07992">
    <property type="entry name" value="Pyr_redox_2"/>
    <property type="match status" value="1"/>
</dbReference>
<keyword evidence="13" id="KW-1185">Reference proteome</keyword>
<dbReference type="PANTHER" id="PTHR43706">
    <property type="entry name" value="NADH DEHYDROGENASE"/>
    <property type="match status" value="1"/>
</dbReference>
<evidence type="ECO:0000313" key="12">
    <source>
        <dbReference type="EMBL" id="ABB75296.1"/>
    </source>
</evidence>
<organism evidence="12 13">
    <name type="scientific">Nitrosospira multiformis (strain ATCC 25196 / NCIMB 11849 / C 71)</name>
    <dbReference type="NCBI Taxonomy" id="323848"/>
    <lineage>
        <taxon>Bacteria</taxon>
        <taxon>Pseudomonadati</taxon>
        <taxon>Pseudomonadota</taxon>
        <taxon>Betaproteobacteria</taxon>
        <taxon>Nitrosomonadales</taxon>
        <taxon>Nitrosomonadaceae</taxon>
        <taxon>Nitrosospira</taxon>
    </lineage>
</organism>
<keyword evidence="4" id="KW-0274">FAD</keyword>
<keyword evidence="7" id="KW-0520">NAD</keyword>